<feature type="coiled-coil region" evidence="4">
    <location>
        <begin position="360"/>
        <end position="394"/>
    </location>
</feature>
<feature type="compositionally biased region" description="Acidic residues" evidence="5">
    <location>
        <begin position="52"/>
        <end position="63"/>
    </location>
</feature>
<feature type="region of interest" description="Disordered" evidence="5">
    <location>
        <begin position="1"/>
        <end position="81"/>
    </location>
</feature>
<evidence type="ECO:0000256" key="4">
    <source>
        <dbReference type="SAM" id="Coils"/>
    </source>
</evidence>
<evidence type="ECO:0000313" key="7">
    <source>
        <dbReference type="EMBL" id="OKL61752.1"/>
    </source>
</evidence>
<dbReference type="RefSeq" id="XP_020121873.1">
    <property type="nucleotide sequence ID" value="XM_020264988.1"/>
</dbReference>
<dbReference type="GO" id="GO:0005634">
    <property type="term" value="C:nucleus"/>
    <property type="evidence" value="ECO:0007669"/>
    <property type="project" value="TreeGrafter"/>
</dbReference>
<feature type="domain" description="RecF/RecN/SMC N-terminal" evidence="6">
    <location>
        <begin position="92"/>
        <end position="1078"/>
    </location>
</feature>
<organism evidence="7 8">
    <name type="scientific">Talaromyces atroroseus</name>
    <dbReference type="NCBI Taxonomy" id="1441469"/>
    <lineage>
        <taxon>Eukaryota</taxon>
        <taxon>Fungi</taxon>
        <taxon>Dikarya</taxon>
        <taxon>Ascomycota</taxon>
        <taxon>Pezizomycotina</taxon>
        <taxon>Eurotiomycetes</taxon>
        <taxon>Eurotiomycetidae</taxon>
        <taxon>Eurotiales</taxon>
        <taxon>Trichocomaceae</taxon>
        <taxon>Talaromyces</taxon>
        <taxon>Talaromyces sect. Trachyspermi</taxon>
    </lineage>
</organism>
<evidence type="ECO:0000256" key="1">
    <source>
        <dbReference type="ARBA" id="ARBA00010171"/>
    </source>
</evidence>
<dbReference type="InterPro" id="IPR027417">
    <property type="entry name" value="P-loop_NTPase"/>
</dbReference>
<dbReference type="GO" id="GO:0000724">
    <property type="term" value="P:double-strand break repair via homologous recombination"/>
    <property type="evidence" value="ECO:0007669"/>
    <property type="project" value="TreeGrafter"/>
</dbReference>
<evidence type="ECO:0000313" key="8">
    <source>
        <dbReference type="Proteomes" id="UP000214365"/>
    </source>
</evidence>
<dbReference type="Pfam" id="PF02463">
    <property type="entry name" value="SMC_N"/>
    <property type="match status" value="1"/>
</dbReference>
<comment type="caution">
    <text evidence="7">The sequence shown here is derived from an EMBL/GenBank/DDBJ whole genome shotgun (WGS) entry which is preliminary data.</text>
</comment>
<dbReference type="OrthoDB" id="10254973at2759"/>
<accession>A0A225AJR3</accession>
<feature type="coiled-coil region" evidence="4">
    <location>
        <begin position="425"/>
        <end position="480"/>
    </location>
</feature>
<keyword evidence="8" id="KW-1185">Reference proteome</keyword>
<dbReference type="Proteomes" id="UP000214365">
    <property type="component" value="Unassembled WGS sequence"/>
</dbReference>
<dbReference type="GeneID" id="31002651"/>
<gene>
    <name evidence="7" type="ORF">UA08_02896</name>
</gene>
<reference evidence="7 8" key="1">
    <citation type="submission" date="2015-06" db="EMBL/GenBank/DDBJ databases">
        <title>Talaromyces atroroseus IBT 11181 draft genome.</title>
        <authorList>
            <person name="Rasmussen K.B."/>
            <person name="Rasmussen S."/>
            <person name="Petersen B."/>
            <person name="Sicheritz-Ponten T."/>
            <person name="Mortensen U.H."/>
            <person name="Thrane U."/>
        </authorList>
    </citation>
    <scope>NUCLEOTIDE SEQUENCE [LARGE SCALE GENOMIC DNA]</scope>
    <source>
        <strain evidence="7 8">IBT 11181</strain>
    </source>
</reference>
<evidence type="ECO:0000256" key="2">
    <source>
        <dbReference type="ARBA" id="ARBA00018687"/>
    </source>
</evidence>
<dbReference type="EMBL" id="LFMY01000003">
    <property type="protein sequence ID" value="OKL61752.1"/>
    <property type="molecule type" value="Genomic_DNA"/>
</dbReference>
<feature type="coiled-coil region" evidence="4">
    <location>
        <begin position="688"/>
        <end position="741"/>
    </location>
</feature>
<feature type="region of interest" description="Disordered" evidence="5">
    <location>
        <begin position="1165"/>
        <end position="1188"/>
    </location>
</feature>
<protein>
    <recommendedName>
        <fullName evidence="2">Structural maintenance of chromosomes protein 5</fullName>
    </recommendedName>
</protein>
<dbReference type="GO" id="GO:0030915">
    <property type="term" value="C:Smc5-Smc6 complex"/>
    <property type="evidence" value="ECO:0007669"/>
    <property type="project" value="TreeGrafter"/>
</dbReference>
<feature type="coiled-coil region" evidence="4">
    <location>
        <begin position="828"/>
        <end position="869"/>
    </location>
</feature>
<sequence length="1188" mass="135059">MELLQVPVNHRRRRRVDDEDDEETSTRATTPLSQSSNGSKRARLDGPVDRSGDEDEDESEDVENDRNGEGQNLVKVLPAGSRSQGTFQPGAIVRMKLKDFVTYTKVEYYFGPMLNMIIGPNGTGKSTLHLGRAKEASEFVKHGCKEAVIEIELAGGPNYGKNPVIRRVIKVEGNKSTFTIDGVDVTRNKVMKFAQKFSIQIDNLCQFLPQDKVSEFAALTPVELLASTQRAAAGPQMLEWHNDLIRLRAGQKKLLADNKSDRDLLTNLENRQELQRADVERIQERAKIKRLIEMLEFYRPVAAYLDYRKRLTETKAKKREIEGAYKQLEDELAPALQAVNEKRDYLTRTDSLVEYKRQKFAEAESAAKEVARRMDTHEESLKNLTSQIEAEKKTGKIYKQDMNKIQQAINRITRQMEEKPEEFDIDSYNDRIRTLQREMRDIESRAREIRAGRQPIYERLHEKRGQIHDAEREINNLNSKSGQREALLKKLSPDTYQAHRWVLENADKFEHEVFGPALITCSVKDTNYADAIESLLQKNDFTAFTTQSLRDFRTLQRALNVELKLHDVSIRNCSTKLSDFKPQISDEELRSLGFDGWAKDFLVGPDPVLAMLCNEQYLFRTPIVLREISDQEYARMESHNAINSWVAGKQTYKVNRRKEYGPGATSTQVRQVRPARFWTNQPLDVSMKQDLLDSIEQNKNDIVEIQKEIDAAKAELARIGEENTQKKTEKTELERQKSEKQTALLNFRALPEKLSAYPDNQEAKKRDLDKSFETLRARVRSIRGKQDQIAIEKAETAIEYAEAVEILRQTHEDLVQAHIRSIEALSDFENLKDRNQEIEQTLNAKRKDLENAIAEVEEVSRRAGEARNKASATMTTLQTQPDMVELFGSDEYRNISADQLEANIDSAKASLELTHEGSESIVKEFEDRQKAIDKLQDKLSSYQEKLADHEIGIREIRSQWEPRLDALVKTISDAFSDSFARIGCAGQVTIDKVEDEPGPNGEPGGSDFDQWSIQIQVKFRETENLSVLDSHRQSGGERAVSTIFYLMALQSLSASPFRVVDEINQGMDPRNERMVHERMVDIACAPRNPSPTADGLSGGGGSQYFLITPKVLSGLYYSNGIRVQCIASGEHVPSDFHMTDFRHAVQIMDNITGRAPRAIRSGIAGDTRQGRGINHNGGINNSTTPIYG</sequence>
<dbReference type="Gene3D" id="3.40.50.300">
    <property type="entry name" value="P-loop containing nucleotide triphosphate hydrolases"/>
    <property type="match status" value="2"/>
</dbReference>
<dbReference type="STRING" id="1441469.A0A225AJR3"/>
<feature type="coiled-coil region" evidence="4">
    <location>
        <begin position="925"/>
        <end position="952"/>
    </location>
</feature>
<feature type="compositionally biased region" description="Low complexity" evidence="5">
    <location>
        <begin position="1170"/>
        <end position="1181"/>
    </location>
</feature>
<evidence type="ECO:0000256" key="5">
    <source>
        <dbReference type="SAM" id="MobiDB-lite"/>
    </source>
</evidence>
<evidence type="ECO:0000259" key="6">
    <source>
        <dbReference type="Pfam" id="PF02463"/>
    </source>
</evidence>
<comment type="similarity">
    <text evidence="1">Belongs to the SMC family. SMC5 subfamily.</text>
</comment>
<dbReference type="SUPFAM" id="SSF52540">
    <property type="entry name" value="P-loop containing nucleoside triphosphate hydrolases"/>
    <property type="match status" value="2"/>
</dbReference>
<dbReference type="GO" id="GO:0003697">
    <property type="term" value="F:single-stranded DNA binding"/>
    <property type="evidence" value="ECO:0007669"/>
    <property type="project" value="TreeGrafter"/>
</dbReference>
<name>A0A225AJR3_TALAT</name>
<dbReference type="PANTHER" id="PTHR45916:SF1">
    <property type="entry name" value="STRUCTURAL MAINTENANCE OF CHROMOSOMES PROTEIN 5"/>
    <property type="match status" value="1"/>
</dbReference>
<dbReference type="PANTHER" id="PTHR45916">
    <property type="entry name" value="STRUCTURAL MAINTENANCE OF CHROMOSOMES PROTEIN 5"/>
    <property type="match status" value="1"/>
</dbReference>
<proteinExistence type="inferred from homology"/>
<feature type="compositionally biased region" description="Basic and acidic residues" evidence="5">
    <location>
        <begin position="42"/>
        <end position="51"/>
    </location>
</feature>
<keyword evidence="3 4" id="KW-0175">Coiled coil</keyword>
<evidence type="ECO:0000256" key="3">
    <source>
        <dbReference type="ARBA" id="ARBA00023054"/>
    </source>
</evidence>
<dbReference type="InterPro" id="IPR003395">
    <property type="entry name" value="RecF/RecN/SMC_N"/>
</dbReference>
<dbReference type="AlphaFoldDB" id="A0A225AJR3"/>